<dbReference type="EMBL" id="PKLF01000024">
    <property type="protein sequence ID" value="MBE8614373.1"/>
    <property type="molecule type" value="Genomic_DNA"/>
</dbReference>
<reference evidence="2" key="1">
    <citation type="submission" date="2017-12" db="EMBL/GenBank/DDBJ databases">
        <title>Genome sequencing and analysis.</title>
        <authorList>
            <person name="Huang Y.-T."/>
        </authorList>
    </citation>
    <scope>NUCLEOTIDE SEQUENCE</scope>
    <source>
        <strain evidence="2">VGH116</strain>
    </source>
</reference>
<dbReference type="RefSeq" id="WP_193830239.1">
    <property type="nucleotide sequence ID" value="NZ_PKLF01000024.1"/>
</dbReference>
<dbReference type="InterPro" id="IPR021318">
    <property type="entry name" value="DUF2919"/>
</dbReference>
<feature type="transmembrane region" description="Helical" evidence="1">
    <location>
        <begin position="56"/>
        <end position="76"/>
    </location>
</feature>
<dbReference type="Proteomes" id="UP000650477">
    <property type="component" value="Unassembled WGS sequence"/>
</dbReference>
<organism evidence="2 3">
    <name type="scientific">Morganella morganii</name>
    <name type="common">Proteus morganii</name>
    <dbReference type="NCBI Taxonomy" id="582"/>
    <lineage>
        <taxon>Bacteria</taxon>
        <taxon>Pseudomonadati</taxon>
        <taxon>Pseudomonadota</taxon>
        <taxon>Gammaproteobacteria</taxon>
        <taxon>Enterobacterales</taxon>
        <taxon>Morganellaceae</taxon>
        <taxon>Morganella</taxon>
    </lineage>
</organism>
<evidence type="ECO:0000256" key="1">
    <source>
        <dbReference type="SAM" id="Phobius"/>
    </source>
</evidence>
<keyword evidence="1" id="KW-0812">Transmembrane</keyword>
<feature type="transmembrane region" description="Helical" evidence="1">
    <location>
        <begin position="117"/>
        <end position="134"/>
    </location>
</feature>
<comment type="caution">
    <text evidence="2">The sequence shown here is derived from an EMBL/GenBank/DDBJ whole genome shotgun (WGS) entry which is preliminary data.</text>
</comment>
<evidence type="ECO:0000313" key="2">
    <source>
        <dbReference type="EMBL" id="MBE8614373.1"/>
    </source>
</evidence>
<keyword evidence="1" id="KW-0472">Membrane</keyword>
<feature type="transmembrane region" description="Helical" evidence="1">
    <location>
        <begin position="88"/>
        <end position="105"/>
    </location>
</feature>
<gene>
    <name evidence="2" type="ORF">CYG68_18555</name>
</gene>
<name>A0A8I0PXX6_MORMO</name>
<dbReference type="Pfam" id="PF11143">
    <property type="entry name" value="DUF2919"/>
    <property type="match status" value="1"/>
</dbReference>
<proteinExistence type="predicted"/>
<evidence type="ECO:0008006" key="4">
    <source>
        <dbReference type="Google" id="ProtNLM"/>
    </source>
</evidence>
<sequence length="146" mass="17099">MSRRRVYPEKYYDDNGELGVPFWFWLLLMWQMRAWWVTVFRVSGGTDFLWEAGTDSLWWCAQLLSGLPVVVIIFVYPYRDNPAVIRRSYLVLIAGAVTMLCLTLLKLLQSPPDEEMFWLSIVCFDVVLCLTICGSRHLRDVFLKPP</sequence>
<protein>
    <recommendedName>
        <fullName evidence="4">DUF2919 domain-containing protein</fullName>
    </recommendedName>
</protein>
<feature type="transmembrane region" description="Helical" evidence="1">
    <location>
        <begin position="20"/>
        <end position="36"/>
    </location>
</feature>
<accession>A0A8I0PXX6</accession>
<keyword evidence="1" id="KW-1133">Transmembrane helix</keyword>
<evidence type="ECO:0000313" key="3">
    <source>
        <dbReference type="Proteomes" id="UP000650477"/>
    </source>
</evidence>
<dbReference type="AlphaFoldDB" id="A0A8I0PXX6"/>